<organism evidence="2 3">
    <name type="scientific">Zostera marina</name>
    <name type="common">Eelgrass</name>
    <dbReference type="NCBI Taxonomy" id="29655"/>
    <lineage>
        <taxon>Eukaryota</taxon>
        <taxon>Viridiplantae</taxon>
        <taxon>Streptophyta</taxon>
        <taxon>Embryophyta</taxon>
        <taxon>Tracheophyta</taxon>
        <taxon>Spermatophyta</taxon>
        <taxon>Magnoliopsida</taxon>
        <taxon>Liliopsida</taxon>
        <taxon>Zosteraceae</taxon>
        <taxon>Zostera</taxon>
    </lineage>
</organism>
<dbReference type="Proteomes" id="UP000036987">
    <property type="component" value="Unassembled WGS sequence"/>
</dbReference>
<dbReference type="PANTHER" id="PTHR12203:SF99">
    <property type="entry name" value="OS04G0534100 PROTEIN"/>
    <property type="match status" value="1"/>
</dbReference>
<dbReference type="InterPro" id="IPR006598">
    <property type="entry name" value="CAP10"/>
</dbReference>
<dbReference type="AlphaFoldDB" id="A0A0K9NWE5"/>
<evidence type="ECO:0000313" key="3">
    <source>
        <dbReference type="Proteomes" id="UP000036987"/>
    </source>
</evidence>
<dbReference type="EMBL" id="LFYR01001545">
    <property type="protein sequence ID" value="KMZ60968.1"/>
    <property type="molecule type" value="Genomic_DNA"/>
</dbReference>
<name>A0A0K9NWE5_ZOSMR</name>
<accession>A0A0K9NWE5</accession>
<dbReference type="OMA" id="KNAVECW"/>
<gene>
    <name evidence="2" type="ORF">ZOSMA_55G00170</name>
</gene>
<evidence type="ECO:0000313" key="2">
    <source>
        <dbReference type="EMBL" id="KMZ60968.1"/>
    </source>
</evidence>
<dbReference type="OrthoDB" id="202415at2759"/>
<evidence type="ECO:0000259" key="1">
    <source>
        <dbReference type="SMART" id="SM00672"/>
    </source>
</evidence>
<protein>
    <recommendedName>
        <fullName evidence="1">Glycosyl transferase CAP10 domain-containing protein</fullName>
    </recommendedName>
</protein>
<dbReference type="SMART" id="SM00672">
    <property type="entry name" value="CAP10"/>
    <property type="match status" value="1"/>
</dbReference>
<keyword evidence="3" id="KW-1185">Reference proteome</keyword>
<comment type="caution">
    <text evidence="2">The sequence shown here is derived from an EMBL/GenBank/DDBJ whole genome shotgun (WGS) entry which is preliminary data.</text>
</comment>
<reference evidence="3" key="1">
    <citation type="journal article" date="2016" name="Nature">
        <title>The genome of the seagrass Zostera marina reveals angiosperm adaptation to the sea.</title>
        <authorList>
            <person name="Olsen J.L."/>
            <person name="Rouze P."/>
            <person name="Verhelst B."/>
            <person name="Lin Y.-C."/>
            <person name="Bayer T."/>
            <person name="Collen J."/>
            <person name="Dattolo E."/>
            <person name="De Paoli E."/>
            <person name="Dittami S."/>
            <person name="Maumus F."/>
            <person name="Michel G."/>
            <person name="Kersting A."/>
            <person name="Lauritano C."/>
            <person name="Lohaus R."/>
            <person name="Toepel M."/>
            <person name="Tonon T."/>
            <person name="Vanneste K."/>
            <person name="Amirebrahimi M."/>
            <person name="Brakel J."/>
            <person name="Bostroem C."/>
            <person name="Chovatia M."/>
            <person name="Grimwood J."/>
            <person name="Jenkins J.W."/>
            <person name="Jueterbock A."/>
            <person name="Mraz A."/>
            <person name="Stam W.T."/>
            <person name="Tice H."/>
            <person name="Bornberg-Bauer E."/>
            <person name="Green P.J."/>
            <person name="Pearson G.A."/>
            <person name="Procaccini G."/>
            <person name="Duarte C.M."/>
            <person name="Schmutz J."/>
            <person name="Reusch T.B.H."/>
            <person name="Van de Peer Y."/>
        </authorList>
    </citation>
    <scope>NUCLEOTIDE SEQUENCE [LARGE SCALE GENOMIC DNA]</scope>
    <source>
        <strain evidence="3">cv. Finnish</strain>
    </source>
</reference>
<proteinExistence type="predicted"/>
<dbReference type="Pfam" id="PF05686">
    <property type="entry name" value="Glyco_transf_90"/>
    <property type="match status" value="1"/>
</dbReference>
<sequence>MHIGIWKDNPMVATTRMDLMKCNVSDNQDWNARLFAQDWRSESRDGFKKSNLVRQCNYKYKIYIEGTWSVSEKYILMCDSMTLVVTPRYYDFFTRSLMPMEHYWPVNSMDKCRSIEFAVHWGNRHKRKAQGIGKKASEFIFNNLTMDNVYDYMFHLLNEYSKLLKVKPTVPPDAIEFCAESMPMQTATSI</sequence>
<dbReference type="PANTHER" id="PTHR12203">
    <property type="entry name" value="KDEL LYS-ASP-GLU-LEU CONTAINING - RELATED"/>
    <property type="match status" value="1"/>
</dbReference>
<dbReference type="InterPro" id="IPR051091">
    <property type="entry name" value="O-Glucosyltr/Glycosyltrsf_90"/>
</dbReference>
<feature type="domain" description="Glycosyl transferase CAP10" evidence="1">
    <location>
        <begin position="1"/>
        <end position="167"/>
    </location>
</feature>